<gene>
    <name evidence="1" type="ORF">BJ508DRAFT_349560</name>
</gene>
<accession>A0A3N4IMH4</accession>
<protein>
    <submittedName>
        <fullName evidence="1">Uncharacterized protein</fullName>
    </submittedName>
</protein>
<name>A0A3N4IMH4_ASCIM</name>
<dbReference type="Proteomes" id="UP000275078">
    <property type="component" value="Unassembled WGS sequence"/>
</dbReference>
<reference evidence="1 2" key="1">
    <citation type="journal article" date="2018" name="Nat. Ecol. Evol.">
        <title>Pezizomycetes genomes reveal the molecular basis of ectomycorrhizal truffle lifestyle.</title>
        <authorList>
            <person name="Murat C."/>
            <person name="Payen T."/>
            <person name="Noel B."/>
            <person name="Kuo A."/>
            <person name="Morin E."/>
            <person name="Chen J."/>
            <person name="Kohler A."/>
            <person name="Krizsan K."/>
            <person name="Balestrini R."/>
            <person name="Da Silva C."/>
            <person name="Montanini B."/>
            <person name="Hainaut M."/>
            <person name="Levati E."/>
            <person name="Barry K.W."/>
            <person name="Belfiori B."/>
            <person name="Cichocki N."/>
            <person name="Clum A."/>
            <person name="Dockter R.B."/>
            <person name="Fauchery L."/>
            <person name="Guy J."/>
            <person name="Iotti M."/>
            <person name="Le Tacon F."/>
            <person name="Lindquist E.A."/>
            <person name="Lipzen A."/>
            <person name="Malagnac F."/>
            <person name="Mello A."/>
            <person name="Molinier V."/>
            <person name="Miyauchi S."/>
            <person name="Poulain J."/>
            <person name="Riccioni C."/>
            <person name="Rubini A."/>
            <person name="Sitrit Y."/>
            <person name="Splivallo R."/>
            <person name="Traeger S."/>
            <person name="Wang M."/>
            <person name="Zifcakova L."/>
            <person name="Wipf D."/>
            <person name="Zambonelli A."/>
            <person name="Paolocci F."/>
            <person name="Nowrousian M."/>
            <person name="Ottonello S."/>
            <person name="Baldrian P."/>
            <person name="Spatafora J.W."/>
            <person name="Henrissat B."/>
            <person name="Nagy L.G."/>
            <person name="Aury J.M."/>
            <person name="Wincker P."/>
            <person name="Grigoriev I.V."/>
            <person name="Bonfante P."/>
            <person name="Martin F.M."/>
        </authorList>
    </citation>
    <scope>NUCLEOTIDE SEQUENCE [LARGE SCALE GENOMIC DNA]</scope>
    <source>
        <strain evidence="1 2">RN42</strain>
    </source>
</reference>
<organism evidence="1 2">
    <name type="scientific">Ascobolus immersus RN42</name>
    <dbReference type="NCBI Taxonomy" id="1160509"/>
    <lineage>
        <taxon>Eukaryota</taxon>
        <taxon>Fungi</taxon>
        <taxon>Dikarya</taxon>
        <taxon>Ascomycota</taxon>
        <taxon>Pezizomycotina</taxon>
        <taxon>Pezizomycetes</taxon>
        <taxon>Pezizales</taxon>
        <taxon>Ascobolaceae</taxon>
        <taxon>Ascobolus</taxon>
    </lineage>
</organism>
<dbReference type="EMBL" id="ML119651">
    <property type="protein sequence ID" value="RPA85908.1"/>
    <property type="molecule type" value="Genomic_DNA"/>
</dbReference>
<evidence type="ECO:0000313" key="2">
    <source>
        <dbReference type="Proteomes" id="UP000275078"/>
    </source>
</evidence>
<dbReference type="AlphaFoldDB" id="A0A3N4IMH4"/>
<keyword evidence="2" id="KW-1185">Reference proteome</keyword>
<evidence type="ECO:0000313" key="1">
    <source>
        <dbReference type="EMBL" id="RPA85908.1"/>
    </source>
</evidence>
<proteinExistence type="predicted"/>
<sequence length="269" mass="31139">MLDSFTFHLTKPQNYSMPLSHLTDATTISNQVRTNIQSLEFDRLFTYFAWNLNCDEVNWDTVCDMILEEHRLLESYNQTISAGRYMDRPETPILDDLLMAAYEHYGASVTAAHLEWEIRLYCKRLTFPENSLDELLKNGQMEKLGVMLLRLKAIYTRFRDLDACSKAYVQLHSFQTIYFEKLSWADRHETVIDSVLTPEGNRVVQNTPRPDVHMKDEYAGKGNVVCVEILSNVEGKGGVRARVEDTQTPGVRDYSDTAWVFGLRRPFAY</sequence>